<keyword evidence="11" id="KW-1185">Reference proteome</keyword>
<evidence type="ECO:0000313" key="10">
    <source>
        <dbReference type="EMBL" id="RCK55958.1"/>
    </source>
</evidence>
<keyword evidence="7" id="KW-0539">Nucleus</keyword>
<dbReference type="GO" id="GO:0005737">
    <property type="term" value="C:cytoplasm"/>
    <property type="evidence" value="ECO:0007669"/>
    <property type="project" value="UniProtKB-SubCell"/>
</dbReference>
<dbReference type="Pfam" id="PF13513">
    <property type="entry name" value="HEAT_EZ"/>
    <property type="match status" value="1"/>
</dbReference>
<dbReference type="OrthoDB" id="543373at2759"/>
<dbReference type="Gene3D" id="1.25.10.10">
    <property type="entry name" value="Leucine-rich Repeat Variant"/>
    <property type="match status" value="2"/>
</dbReference>
<evidence type="ECO:0000259" key="8">
    <source>
        <dbReference type="Pfam" id="PF25574"/>
    </source>
</evidence>
<dbReference type="InterPro" id="IPR011989">
    <property type="entry name" value="ARM-like"/>
</dbReference>
<feature type="domain" description="Importin subunit beta-1/Transportin-1-like TPR repeats" evidence="8">
    <location>
        <begin position="405"/>
        <end position="483"/>
    </location>
</feature>
<dbReference type="Pfam" id="PF25574">
    <property type="entry name" value="TPR_IMB1"/>
    <property type="match status" value="1"/>
</dbReference>
<evidence type="ECO:0000256" key="2">
    <source>
        <dbReference type="ARBA" id="ARBA00004496"/>
    </source>
</evidence>
<dbReference type="InterPro" id="IPR057672">
    <property type="entry name" value="TPR_IPO4/5"/>
</dbReference>
<sequence>MSVVPQEYHTVLNQLLENLLSTDNTTRAEAEKSLELDWSSKANVELLLVFLAEQACQGNNDTIRAFASVMFRRMAIKSPKELSSVTDRTIGVISEPVRQQIRSILLAGFTSAQSNQVRHKLSDAISEVAKEDASPPGTWNELIPALFEATRNHDPSFRESAFRVFSASPELIDKSYLEDVLPVYNSGFEDANDDVRHVPTIIDFCSAVAKNKDLEVNTRMAALELLSTFAEVSPAMCKLTPSYTEQMVLLTLSMLTEVCIDDDDAAEWNNNDDSEDEDEEPEYGAARQALDRVALKLNGQALAGPLFQYLPSMVQSSNWRERQAALMALSSAAEGCSDVLINEIPKILDMILPTLNDEHPRVQYACCNALGQMSTDFADLIQRTSAHRILPALISKLTNKSVPRVQAHAAAALVNFSEAASKEILEPYLDDLLNNLLVLLQSPKRYVQEQVLTTIAIIADAAQKTFIKYYDTLMPLLVNVLRTDVGDENKLLKAKCIECSTLIALASARKSSNHTVKS</sequence>
<feature type="domain" description="IPO4/5-like TPR repeats" evidence="9">
    <location>
        <begin position="113"/>
        <end position="198"/>
    </location>
</feature>
<comment type="caution">
    <text evidence="10">The sequence shown here is derived from an EMBL/GenBank/DDBJ whole genome shotgun (WGS) entry which is preliminary data.</text>
</comment>
<dbReference type="GO" id="GO:0005634">
    <property type="term" value="C:nucleus"/>
    <property type="evidence" value="ECO:0007669"/>
    <property type="project" value="UniProtKB-SubCell"/>
</dbReference>
<dbReference type="Proteomes" id="UP000253472">
    <property type="component" value="Unassembled WGS sequence"/>
</dbReference>
<keyword evidence="3" id="KW-0813">Transport</keyword>
<evidence type="ECO:0000256" key="4">
    <source>
        <dbReference type="ARBA" id="ARBA00022490"/>
    </source>
</evidence>
<dbReference type="GO" id="GO:0006606">
    <property type="term" value="P:protein import into nucleus"/>
    <property type="evidence" value="ECO:0007669"/>
    <property type="project" value="InterPro"/>
</dbReference>
<dbReference type="Pfam" id="PF25780">
    <property type="entry name" value="TPR_IPO5"/>
    <property type="match status" value="1"/>
</dbReference>
<dbReference type="AlphaFoldDB" id="A0A367XQS4"/>
<evidence type="ECO:0000256" key="1">
    <source>
        <dbReference type="ARBA" id="ARBA00004123"/>
    </source>
</evidence>
<dbReference type="Pfam" id="PF18808">
    <property type="entry name" value="Importin_rep_4"/>
    <property type="match status" value="1"/>
</dbReference>
<dbReference type="InterPro" id="IPR016024">
    <property type="entry name" value="ARM-type_fold"/>
</dbReference>
<evidence type="ECO:0000256" key="7">
    <source>
        <dbReference type="ARBA" id="ARBA00023242"/>
    </source>
</evidence>
<reference evidence="10 11" key="1">
    <citation type="submission" date="2018-06" db="EMBL/GenBank/DDBJ databases">
        <title>Whole genome sequencing of Candida tropicalis (genome annotated by CSBL at Korea University).</title>
        <authorList>
            <person name="Ahn J."/>
        </authorList>
    </citation>
    <scope>NUCLEOTIDE SEQUENCE [LARGE SCALE GENOMIC DNA]</scope>
    <source>
        <strain evidence="10 11">ATCC 20962</strain>
    </source>
</reference>
<evidence type="ECO:0000259" key="9">
    <source>
        <dbReference type="Pfam" id="PF25780"/>
    </source>
</evidence>
<keyword evidence="4" id="KW-0963">Cytoplasm</keyword>
<dbReference type="InterPro" id="IPR041653">
    <property type="entry name" value="Importin_rep_4"/>
</dbReference>
<comment type="subcellular location">
    <subcellularLocation>
        <location evidence="2">Cytoplasm</location>
    </subcellularLocation>
    <subcellularLocation>
        <location evidence="1">Nucleus</location>
    </subcellularLocation>
</comment>
<dbReference type="InterPro" id="IPR058584">
    <property type="entry name" value="IMB1_TNPO1-like_TPR"/>
</dbReference>
<dbReference type="PANTHER" id="PTHR10527">
    <property type="entry name" value="IMPORTIN BETA"/>
    <property type="match status" value="1"/>
</dbReference>
<evidence type="ECO:0000256" key="5">
    <source>
        <dbReference type="ARBA" id="ARBA00022737"/>
    </source>
</evidence>
<dbReference type="EMBL" id="QLNQ01000029">
    <property type="protein sequence ID" value="RCK55958.1"/>
    <property type="molecule type" value="Genomic_DNA"/>
</dbReference>
<protein>
    <submittedName>
        <fullName evidence="10">Importin subunit beta-3</fullName>
    </submittedName>
</protein>
<evidence type="ECO:0000256" key="3">
    <source>
        <dbReference type="ARBA" id="ARBA00022448"/>
    </source>
</evidence>
<keyword evidence="5" id="KW-0677">Repeat</keyword>
<keyword evidence="6" id="KW-0653">Protein transport</keyword>
<dbReference type="STRING" id="5486.A0A367XQS4"/>
<evidence type="ECO:0000313" key="11">
    <source>
        <dbReference type="Proteomes" id="UP000253472"/>
    </source>
</evidence>
<evidence type="ECO:0000256" key="6">
    <source>
        <dbReference type="ARBA" id="ARBA00022927"/>
    </source>
</evidence>
<gene>
    <name evidence="10" type="primary">PSE1_1</name>
    <name evidence="10" type="ORF">Cantr_05744</name>
</gene>
<accession>A0A367XQS4</accession>
<name>A0A367XQS4_9ASCO</name>
<proteinExistence type="predicted"/>
<organism evidence="10 11">
    <name type="scientific">Candida viswanathii</name>
    <dbReference type="NCBI Taxonomy" id="5486"/>
    <lineage>
        <taxon>Eukaryota</taxon>
        <taxon>Fungi</taxon>
        <taxon>Dikarya</taxon>
        <taxon>Ascomycota</taxon>
        <taxon>Saccharomycotina</taxon>
        <taxon>Pichiomycetes</taxon>
        <taxon>Debaryomycetaceae</taxon>
        <taxon>Candida/Lodderomyces clade</taxon>
        <taxon>Candida</taxon>
    </lineage>
</organism>
<dbReference type="SUPFAM" id="SSF48371">
    <property type="entry name" value="ARM repeat"/>
    <property type="match status" value="1"/>
</dbReference>
<dbReference type="InterPro" id="IPR040122">
    <property type="entry name" value="Importin_beta"/>
</dbReference>